<proteinExistence type="predicted"/>
<gene>
    <name evidence="1" type="ordered locus">TMO_c0855</name>
</gene>
<sequence>MSSDQNAGGDVKTAKAAWVRPTLDAMDLVTTTRVAGGFGPDNDLSPS</sequence>
<dbReference type="AlphaFoldDB" id="I3TXH7"/>
<name>I3TXH7_TISMK</name>
<keyword evidence="1" id="KW-0614">Plasmid</keyword>
<reference evidence="1 2" key="1">
    <citation type="journal article" date="2012" name="J. Am. Chem. Soc.">
        <title>Bacterial biosynthesis and maturation of the didemnin anti-cancer agents.</title>
        <authorList>
            <person name="Xu Y."/>
            <person name="Kersten R.D."/>
            <person name="Nam S.J."/>
            <person name="Lu L."/>
            <person name="Al-Suwailem A.M."/>
            <person name="Zheng H."/>
            <person name="Fenical W."/>
            <person name="Dorrestein P.C."/>
            <person name="Moore B.S."/>
            <person name="Qian P.Y."/>
        </authorList>
    </citation>
    <scope>NUCLEOTIDE SEQUENCE [LARGE SCALE GENOMIC DNA]</scope>
    <source>
        <strain evidence="1 2">KA081020-065</strain>
    </source>
</reference>
<protein>
    <submittedName>
        <fullName evidence="1">Uncharacterized protein</fullName>
    </submittedName>
</protein>
<keyword evidence="2" id="KW-1185">Reference proteome</keyword>
<geneLocation type="plasmid" evidence="1 2">
    <name>pTM3</name>
</geneLocation>
<organism evidence="1 2">
    <name type="scientific">Tistrella mobilis (strain KA081020-065)</name>
    <dbReference type="NCBI Taxonomy" id="1110502"/>
    <lineage>
        <taxon>Bacteria</taxon>
        <taxon>Pseudomonadati</taxon>
        <taxon>Pseudomonadota</taxon>
        <taxon>Alphaproteobacteria</taxon>
        <taxon>Geminicoccales</taxon>
        <taxon>Geminicoccaceae</taxon>
        <taxon>Tistrella</taxon>
    </lineage>
</organism>
<dbReference type="KEGG" id="tmo:TMO_c0855"/>
<dbReference type="HOGENOM" id="CLU_3174324_0_0_5"/>
<dbReference type="Proteomes" id="UP000005258">
    <property type="component" value="Plasmid pTM3"/>
</dbReference>
<accession>I3TXH7</accession>
<dbReference type="EMBL" id="CP003239">
    <property type="protein sequence ID" value="AFK57465.1"/>
    <property type="molecule type" value="Genomic_DNA"/>
</dbReference>
<evidence type="ECO:0000313" key="1">
    <source>
        <dbReference type="EMBL" id="AFK57465.1"/>
    </source>
</evidence>
<evidence type="ECO:0000313" key="2">
    <source>
        <dbReference type="Proteomes" id="UP000005258"/>
    </source>
</evidence>